<dbReference type="Proteomes" id="UP001484239">
    <property type="component" value="Unassembled WGS sequence"/>
</dbReference>
<evidence type="ECO:0000256" key="1">
    <source>
        <dbReference type="SAM" id="Phobius"/>
    </source>
</evidence>
<keyword evidence="1" id="KW-1133">Transmembrane helix</keyword>
<proteinExistence type="predicted"/>
<feature type="transmembrane region" description="Helical" evidence="1">
    <location>
        <begin position="12"/>
        <end position="32"/>
    </location>
</feature>
<comment type="caution">
    <text evidence="2">The sequence shown here is derived from an EMBL/GenBank/DDBJ whole genome shotgun (WGS) entry which is preliminary data.</text>
</comment>
<accession>A0ABU9EDM6</accession>
<evidence type="ECO:0008006" key="4">
    <source>
        <dbReference type="Google" id="ProtNLM"/>
    </source>
</evidence>
<protein>
    <recommendedName>
        <fullName evidence="4">Transmembrane protein</fullName>
    </recommendedName>
</protein>
<gene>
    <name evidence="2" type="ORF">WI372_17490</name>
</gene>
<reference evidence="2 3" key="1">
    <citation type="submission" date="2024-02" db="EMBL/GenBank/DDBJ databases">
        <title>A novel Gemmatimonadota bacterium.</title>
        <authorList>
            <person name="Du Z.-J."/>
            <person name="Ye Y.-Q."/>
        </authorList>
    </citation>
    <scope>NUCLEOTIDE SEQUENCE [LARGE SCALE GENOMIC DNA]</scope>
    <source>
        <strain evidence="2 3">DH-20</strain>
    </source>
</reference>
<sequence length="73" mass="8480">MNWNRFIRQAHRWVSMVFLIAVGFATWAAFTGQSEESMLYYLPLPPLFLLMASGAYLLVLPWWSRGRRGDVAD</sequence>
<name>A0ABU9EDM6_9BACT</name>
<evidence type="ECO:0000313" key="2">
    <source>
        <dbReference type="EMBL" id="MEK9502794.1"/>
    </source>
</evidence>
<keyword evidence="1" id="KW-0472">Membrane</keyword>
<dbReference type="EMBL" id="JBBHLI010000015">
    <property type="protein sequence ID" value="MEK9502794.1"/>
    <property type="molecule type" value="Genomic_DNA"/>
</dbReference>
<evidence type="ECO:0000313" key="3">
    <source>
        <dbReference type="Proteomes" id="UP001484239"/>
    </source>
</evidence>
<feature type="transmembrane region" description="Helical" evidence="1">
    <location>
        <begin position="38"/>
        <end position="59"/>
    </location>
</feature>
<organism evidence="2 3">
    <name type="scientific">Gaopeijia maritima</name>
    <dbReference type="NCBI Taxonomy" id="3119007"/>
    <lineage>
        <taxon>Bacteria</taxon>
        <taxon>Pseudomonadati</taxon>
        <taxon>Gemmatimonadota</taxon>
        <taxon>Longimicrobiia</taxon>
        <taxon>Gaopeijiales</taxon>
        <taxon>Gaopeijiaceae</taxon>
        <taxon>Gaopeijia</taxon>
    </lineage>
</organism>
<keyword evidence="1" id="KW-0812">Transmembrane</keyword>
<dbReference type="RefSeq" id="WP_405281112.1">
    <property type="nucleotide sequence ID" value="NZ_JBBHLI010000015.1"/>
</dbReference>
<keyword evidence="3" id="KW-1185">Reference proteome</keyword>